<name>A0ABR6ZAF0_9BURK</name>
<accession>A0ABR6ZAF0</accession>
<evidence type="ECO:0000313" key="1">
    <source>
        <dbReference type="EMBL" id="MBC3908609.1"/>
    </source>
</evidence>
<reference evidence="1 2" key="1">
    <citation type="submission" date="2020-08" db="EMBL/GenBank/DDBJ databases">
        <title>Novel species isolated from subtropical streams in China.</title>
        <authorList>
            <person name="Lu H."/>
        </authorList>
    </citation>
    <scope>NUCLEOTIDE SEQUENCE [LARGE SCALE GENOMIC DNA]</scope>
    <source>
        <strain evidence="1 2">NL8W</strain>
    </source>
</reference>
<proteinExistence type="predicted"/>
<evidence type="ECO:0000313" key="2">
    <source>
        <dbReference type="Proteomes" id="UP000646911"/>
    </source>
</evidence>
<comment type="caution">
    <text evidence="1">The sequence shown here is derived from an EMBL/GenBank/DDBJ whole genome shotgun (WGS) entry which is preliminary data.</text>
</comment>
<sequence>MSKVLDYLNALDANAVLIQSHKSDPLKATRDFGLSRDEQLVLLRLDRREISAFLDIPFRDFDVLDSIVIRFDQEETVAA</sequence>
<dbReference type="RefSeq" id="WP_186954164.1">
    <property type="nucleotide sequence ID" value="NZ_JACOFX010000006.1"/>
</dbReference>
<gene>
    <name evidence="1" type="ORF">H8L47_13680</name>
</gene>
<organism evidence="1 2">
    <name type="scientific">Undibacterium umbellatum</name>
    <dbReference type="NCBI Taxonomy" id="2762300"/>
    <lineage>
        <taxon>Bacteria</taxon>
        <taxon>Pseudomonadati</taxon>
        <taxon>Pseudomonadota</taxon>
        <taxon>Betaproteobacteria</taxon>
        <taxon>Burkholderiales</taxon>
        <taxon>Oxalobacteraceae</taxon>
        <taxon>Undibacterium</taxon>
    </lineage>
</organism>
<dbReference type="EMBL" id="JACOFX010000006">
    <property type="protein sequence ID" value="MBC3908609.1"/>
    <property type="molecule type" value="Genomic_DNA"/>
</dbReference>
<protein>
    <submittedName>
        <fullName evidence="1">Uncharacterized protein</fullName>
    </submittedName>
</protein>
<keyword evidence="2" id="KW-1185">Reference proteome</keyword>
<dbReference type="Proteomes" id="UP000646911">
    <property type="component" value="Unassembled WGS sequence"/>
</dbReference>